<dbReference type="RefSeq" id="WP_422918805.1">
    <property type="nucleotide sequence ID" value="NZ_JAMZEJ010000002.1"/>
</dbReference>
<dbReference type="PANTHER" id="PTHR38436">
    <property type="entry name" value="POLYKETIDE CYCLASE SNOAL-LIKE DOMAIN"/>
    <property type="match status" value="1"/>
</dbReference>
<gene>
    <name evidence="1" type="ORF">NFI88_04375</name>
</gene>
<dbReference type="EMBL" id="JAMZEJ010000002">
    <property type="protein sequence ID" value="MCQ8240076.1"/>
    <property type="molecule type" value="Genomic_DNA"/>
</dbReference>
<proteinExistence type="predicted"/>
<organism evidence="1 2">
    <name type="scientific">Rhizosaccharibacter radicis</name>
    <dbReference type="NCBI Taxonomy" id="2782605"/>
    <lineage>
        <taxon>Bacteria</taxon>
        <taxon>Pseudomonadati</taxon>
        <taxon>Pseudomonadota</taxon>
        <taxon>Alphaproteobacteria</taxon>
        <taxon>Acetobacterales</taxon>
        <taxon>Acetobacteraceae</taxon>
        <taxon>Rhizosaccharibacter</taxon>
    </lineage>
</organism>
<reference evidence="1 2" key="1">
    <citation type="submission" date="2022-06" db="EMBL/GenBank/DDBJ databases">
        <title>Rhizosaccharibacter gen. nov. sp. nov. KSS12, endophytic bacteria isolated from sugarcane.</title>
        <authorList>
            <person name="Pitiwittayakul N."/>
        </authorList>
    </citation>
    <scope>NUCLEOTIDE SEQUENCE [LARGE SCALE GENOMIC DNA]</scope>
    <source>
        <strain evidence="1 2">KSS12</strain>
    </source>
</reference>
<evidence type="ECO:0000313" key="1">
    <source>
        <dbReference type="EMBL" id="MCQ8240076.1"/>
    </source>
</evidence>
<accession>A0ABT1VUR1</accession>
<comment type="caution">
    <text evidence="1">The sequence shown here is derived from an EMBL/GenBank/DDBJ whole genome shotgun (WGS) entry which is preliminary data.</text>
</comment>
<keyword evidence="2" id="KW-1185">Reference proteome</keyword>
<name>A0ABT1VUR1_9PROT</name>
<protein>
    <submittedName>
        <fullName evidence="1">Ester cyclase</fullName>
    </submittedName>
</protein>
<dbReference type="InterPro" id="IPR032710">
    <property type="entry name" value="NTF2-like_dom_sf"/>
</dbReference>
<dbReference type="Proteomes" id="UP001524547">
    <property type="component" value="Unassembled WGS sequence"/>
</dbReference>
<dbReference type="Pfam" id="PF07366">
    <property type="entry name" value="SnoaL"/>
    <property type="match status" value="1"/>
</dbReference>
<dbReference type="InterPro" id="IPR009959">
    <property type="entry name" value="Cyclase_SnoaL-like"/>
</dbReference>
<dbReference type="Gene3D" id="3.10.450.50">
    <property type="match status" value="1"/>
</dbReference>
<dbReference type="SUPFAM" id="SSF54427">
    <property type="entry name" value="NTF2-like"/>
    <property type="match status" value="1"/>
</dbReference>
<dbReference type="PANTHER" id="PTHR38436:SF1">
    <property type="entry name" value="ESTER CYCLASE"/>
    <property type="match status" value="1"/>
</dbReference>
<evidence type="ECO:0000313" key="2">
    <source>
        <dbReference type="Proteomes" id="UP001524547"/>
    </source>
</evidence>
<sequence>MNASLLHGFYRDYIDCLNARDWDRLDRFVHPAVEHNGRNLGLSGYRDMLRGDVDAIPDLRFRIEWLVCEPPAIAARLSFDCTPTGMLFGLPVNGRRVRFAENVFYRLEDGRLREVRSVLDKLAVEAQLGGSAPGG</sequence>